<dbReference type="RefSeq" id="WP_145299564.1">
    <property type="nucleotide sequence ID" value="NZ_CP036299.1"/>
</dbReference>
<keyword evidence="2" id="KW-1185">Reference proteome</keyword>
<dbReference type="AlphaFoldDB" id="A0A518GNY1"/>
<dbReference type="KEGG" id="peh:Spb1_22690"/>
<proteinExistence type="predicted"/>
<dbReference type="EMBL" id="CP036299">
    <property type="protein sequence ID" value="QDV30340.1"/>
    <property type="molecule type" value="Genomic_DNA"/>
</dbReference>
<organism evidence="1 2">
    <name type="scientific">Planctopirus ephydatiae</name>
    <dbReference type="NCBI Taxonomy" id="2528019"/>
    <lineage>
        <taxon>Bacteria</taxon>
        <taxon>Pseudomonadati</taxon>
        <taxon>Planctomycetota</taxon>
        <taxon>Planctomycetia</taxon>
        <taxon>Planctomycetales</taxon>
        <taxon>Planctomycetaceae</taxon>
        <taxon>Planctopirus</taxon>
    </lineage>
</organism>
<reference evidence="1 2" key="1">
    <citation type="submission" date="2019-02" db="EMBL/GenBank/DDBJ databases">
        <title>Deep-cultivation of Planctomycetes and their phenomic and genomic characterization uncovers novel biology.</title>
        <authorList>
            <person name="Wiegand S."/>
            <person name="Jogler M."/>
            <person name="Boedeker C."/>
            <person name="Pinto D."/>
            <person name="Vollmers J."/>
            <person name="Rivas-Marin E."/>
            <person name="Kohn T."/>
            <person name="Peeters S.H."/>
            <person name="Heuer A."/>
            <person name="Rast P."/>
            <person name="Oberbeckmann S."/>
            <person name="Bunk B."/>
            <person name="Jeske O."/>
            <person name="Meyerdierks A."/>
            <person name="Storesund J.E."/>
            <person name="Kallscheuer N."/>
            <person name="Luecker S."/>
            <person name="Lage O.M."/>
            <person name="Pohl T."/>
            <person name="Merkel B.J."/>
            <person name="Hornburger P."/>
            <person name="Mueller R.-W."/>
            <person name="Bruemmer F."/>
            <person name="Labrenz M."/>
            <person name="Spormann A.M."/>
            <person name="Op den Camp H."/>
            <person name="Overmann J."/>
            <person name="Amann R."/>
            <person name="Jetten M.S.M."/>
            <person name="Mascher T."/>
            <person name="Medema M.H."/>
            <person name="Devos D.P."/>
            <person name="Kaster A.-K."/>
            <person name="Ovreas L."/>
            <person name="Rohde M."/>
            <person name="Galperin M.Y."/>
            <person name="Jogler C."/>
        </authorList>
    </citation>
    <scope>NUCLEOTIDE SEQUENCE [LARGE SCALE GENOMIC DNA]</scope>
    <source>
        <strain evidence="1 2">Spb1</strain>
    </source>
</reference>
<gene>
    <name evidence="1" type="ORF">Spb1_22690</name>
</gene>
<evidence type="ECO:0000313" key="2">
    <source>
        <dbReference type="Proteomes" id="UP000315349"/>
    </source>
</evidence>
<evidence type="ECO:0000313" key="1">
    <source>
        <dbReference type="EMBL" id="QDV30340.1"/>
    </source>
</evidence>
<sequence length="567" mass="63930">MPQAVSKHGLYRVSQKKLTKLGANFTLEGLRFHSERLENFTNPKGGGLDKIPMNTIAYVQLHRQQFEPSAPKIIDPLDEWEAIRPQPERKPIFLRKKAQYQVANHLLGIGKVAYWTGSTGRSTLLGLDIDDHQSDSPEAIKQNATEALELFEELTGWHPVTCPSKRGIHGFLVLDKGWLTTLATNELWHNLIRCVQAEGKRRGLKATLECKGKARVINDLVEYGGVPLKDPLAGMNPTDDDLHTFWAVLEERRLSDKQIQDMLTTLANLGHDVVTSSVASSCDSVQLAEAALISPGSAITTSDSGTWVKNCRTWAIHGLLEHDSMAEVVFALAKWLYFVELWEMEENDRFEKVVALLQQFCLHKHNEYITRLIDHKPDEVLSHVKRIVRSATDVTESAKSCFARIRDKRSGGQYTEQWFLAPLLLSPVSSSPVRLTVCCSVSRKDKSEKGSPEIWVPSNDESPLPRDMEQRIREALKNTGAKEKTYTKLVKLINHIRNEGGETRLGVESLKKMGFSNHSQRQHYTMLREMGILLIKEDYSPVLHLGKSFVLTAETRQALGMPVFDPD</sequence>
<name>A0A518GNY1_9PLAN</name>
<dbReference type="Proteomes" id="UP000315349">
    <property type="component" value="Chromosome"/>
</dbReference>
<protein>
    <submittedName>
        <fullName evidence="1">Uncharacterized protein</fullName>
    </submittedName>
</protein>
<accession>A0A518GNY1</accession>